<evidence type="ECO:0000259" key="7">
    <source>
        <dbReference type="Pfam" id="PF02687"/>
    </source>
</evidence>
<feature type="transmembrane region" description="Helical" evidence="6">
    <location>
        <begin position="538"/>
        <end position="565"/>
    </location>
</feature>
<feature type="transmembrane region" description="Helical" evidence="6">
    <location>
        <begin position="103"/>
        <end position="129"/>
    </location>
</feature>
<feature type="transmembrane region" description="Helical" evidence="6">
    <location>
        <begin position="284"/>
        <end position="307"/>
    </location>
</feature>
<feature type="transmembrane region" description="Helical" evidence="6">
    <location>
        <begin position="200"/>
        <end position="219"/>
    </location>
</feature>
<feature type="transmembrane region" description="Helical" evidence="6">
    <location>
        <begin position="160"/>
        <end position="180"/>
    </location>
</feature>
<evidence type="ECO:0000256" key="4">
    <source>
        <dbReference type="ARBA" id="ARBA00022989"/>
    </source>
</evidence>
<dbReference type="PANTHER" id="PTHR46795:SF3">
    <property type="entry name" value="ABC TRANSPORTER PERMEASE"/>
    <property type="match status" value="1"/>
</dbReference>
<reference evidence="8" key="3">
    <citation type="journal article" date="2023" name="Microbiol. Resour. Announc.">
        <title>Draft Genome Sequence of Granulicatella sp. Strain S8, Isolated from a Marine Fish, Seriola quinqueradiata.</title>
        <authorList>
            <person name="Lee M."/>
            <person name="Farooq A."/>
            <person name="Jeong J.B."/>
            <person name="Jung M.Y."/>
        </authorList>
    </citation>
    <scope>NUCLEOTIDE SEQUENCE</scope>
    <source>
        <strain evidence="8">S8</strain>
    </source>
</reference>
<evidence type="ECO:0000256" key="2">
    <source>
        <dbReference type="ARBA" id="ARBA00022475"/>
    </source>
</evidence>
<dbReference type="InterPro" id="IPR052536">
    <property type="entry name" value="ABC-4_Integral_Memb_Prot"/>
</dbReference>
<feature type="transmembrane region" description="Helical" evidence="6">
    <location>
        <begin position="640"/>
        <end position="658"/>
    </location>
</feature>
<evidence type="ECO:0000313" key="9">
    <source>
        <dbReference type="Proteomes" id="UP001059480"/>
    </source>
</evidence>
<evidence type="ECO:0000256" key="5">
    <source>
        <dbReference type="ARBA" id="ARBA00023136"/>
    </source>
</evidence>
<dbReference type="InterPro" id="IPR027022">
    <property type="entry name" value="ABC_permease_BceB-typ"/>
</dbReference>
<keyword evidence="3 6" id="KW-0812">Transmembrane</keyword>
<protein>
    <submittedName>
        <fullName evidence="8">ABC transporter permease</fullName>
    </submittedName>
</protein>
<keyword evidence="2 6" id="KW-1003">Cell membrane</keyword>
<reference evidence="8" key="1">
    <citation type="submission" date="2022-07" db="EMBL/GenBank/DDBJ databases">
        <authorList>
            <person name="Jung M.-Y."/>
            <person name="Lee M."/>
        </authorList>
    </citation>
    <scope>NUCLEOTIDE SEQUENCE</scope>
    <source>
        <strain evidence="8">S8</strain>
    </source>
</reference>
<comment type="caution">
    <text evidence="8">The sequence shown here is derived from an EMBL/GenBank/DDBJ whole genome shotgun (WGS) entry which is preliminary data.</text>
</comment>
<feature type="transmembrane region" description="Helical" evidence="6">
    <location>
        <begin position="58"/>
        <end position="82"/>
    </location>
</feature>
<gene>
    <name evidence="8" type="ORF">NPA36_03935</name>
</gene>
<keyword evidence="5 6" id="KW-0472">Membrane</keyword>
<dbReference type="InterPro" id="IPR003838">
    <property type="entry name" value="ABC3_permease_C"/>
</dbReference>
<dbReference type="RefSeq" id="WP_256944799.1">
    <property type="nucleotide sequence ID" value="NZ_JANHNZ010000002.1"/>
</dbReference>
<accession>A0ABT1WME2</accession>
<keyword evidence="6" id="KW-0813">Transport</keyword>
<feature type="transmembrane region" description="Helical" evidence="6">
    <location>
        <begin position="599"/>
        <end position="620"/>
    </location>
</feature>
<feature type="transmembrane region" description="Helical" evidence="6">
    <location>
        <begin position="20"/>
        <end position="38"/>
    </location>
</feature>
<feature type="domain" description="ABC3 transporter permease C-terminal" evidence="7">
    <location>
        <begin position="64"/>
        <end position="177"/>
    </location>
</feature>
<evidence type="ECO:0000313" key="8">
    <source>
        <dbReference type="EMBL" id="MCQ9209693.1"/>
    </source>
</evidence>
<keyword evidence="9" id="KW-1185">Reference proteome</keyword>
<feature type="transmembrane region" description="Helical" evidence="6">
    <location>
        <begin position="231"/>
        <end position="254"/>
    </location>
</feature>
<comment type="similarity">
    <text evidence="6">Belongs to the ABC-4 integral membrane protein family.</text>
</comment>
<keyword evidence="4 6" id="KW-1133">Transmembrane helix</keyword>
<sequence length="668" mass="76391">MIKLINKLALSNLRQHRTLYFPFSLAVFISVTVFYIFLSIAKNPGIKNAPYGGSSMQAALGFGVTIVGITVLFIMAYANAYVRKNRTKELGLYTILGLEKRHLHLLSALEIFYFALVTIFLGLFFGLIFERLAFAILVRAMDYALPLTYMFQWSNVTETLLYFPLIFLILFLYNAVRLQFGKPLDLLKNPKKGEKQGRFLTIRALIGLALILVGYYLSITSTGIRQAIPTFFLAVLLVILGTFITFDAGIIRFLQFLKQRPNYYYKPQNFISISNLIFRMRKNAAGLASICVLSTMVLVTLTTSISLQTGTNVNSNEQYPYDFTFKAAYSDGENQRDILNRLYESKPVIDKVLKTSKDPVTEKLQYSFIRAAGELEQENSFQFTEPTTEETFGLIILVDIEDYNHITGQELTLDKGKVILFSIDTNKNKPFTNFQLGDKEFPIQEMVDGNTFLNRVPVLQEAAYAEHQVTLVVPSLNDIYPDLKTTLKTATFFTAWNTEHSSDKTVQREQARLYFDQLNEDGWGFNMDYKVAYETKTFYLYGTLFFVGLFLSLLFFTGTVLVIYYKQISEGWEDRQRFDILQKVGLDSKMVKQTINRQVLTVFFLPIILALAHVAAAYPITTRILEQLGVTDDSLILKSNLLVVAVFILAYFVVYRITSRSYLRIVKR</sequence>
<dbReference type="Proteomes" id="UP001059480">
    <property type="component" value="Unassembled WGS sequence"/>
</dbReference>
<dbReference type="PIRSF" id="PIRSF018968">
    <property type="entry name" value="ABC_permease_BceB"/>
    <property type="match status" value="1"/>
</dbReference>
<comment type="subcellular location">
    <subcellularLocation>
        <location evidence="1 6">Cell membrane</location>
        <topology evidence="1 6">Multi-pass membrane protein</topology>
    </subcellularLocation>
</comment>
<dbReference type="PANTHER" id="PTHR46795">
    <property type="entry name" value="ABC TRANSPORTER PERMEASE-RELATED-RELATED"/>
    <property type="match status" value="1"/>
</dbReference>
<organism evidence="8 9">
    <name type="scientific">Granulicatella seriolae</name>
    <dbReference type="NCBI Taxonomy" id="2967226"/>
    <lineage>
        <taxon>Bacteria</taxon>
        <taxon>Bacillati</taxon>
        <taxon>Bacillota</taxon>
        <taxon>Bacilli</taxon>
        <taxon>Lactobacillales</taxon>
        <taxon>Carnobacteriaceae</taxon>
        <taxon>Granulicatella</taxon>
    </lineage>
</organism>
<evidence type="ECO:0000256" key="6">
    <source>
        <dbReference type="PIRNR" id="PIRNR018968"/>
    </source>
</evidence>
<evidence type="ECO:0000256" key="3">
    <source>
        <dbReference type="ARBA" id="ARBA00022692"/>
    </source>
</evidence>
<reference evidence="8" key="2">
    <citation type="journal article" date="2023" name="Curr. Microbiol.">
        <title>Granulicatella seriolae sp. nov., a Novel Facultative Anaerobe Isolated from Yellowtail Marine Fish.</title>
        <authorList>
            <person name="Lee M."/>
            <person name="Choi Y.J."/>
            <person name="Farooq A."/>
            <person name="Jeong J.B."/>
            <person name="Jung M.Y."/>
        </authorList>
    </citation>
    <scope>NUCLEOTIDE SEQUENCE</scope>
    <source>
        <strain evidence="8">S8</strain>
    </source>
</reference>
<dbReference type="EMBL" id="JANHNZ010000002">
    <property type="protein sequence ID" value="MCQ9209693.1"/>
    <property type="molecule type" value="Genomic_DNA"/>
</dbReference>
<proteinExistence type="inferred from homology"/>
<dbReference type="Pfam" id="PF02687">
    <property type="entry name" value="FtsX"/>
    <property type="match status" value="1"/>
</dbReference>
<evidence type="ECO:0000256" key="1">
    <source>
        <dbReference type="ARBA" id="ARBA00004651"/>
    </source>
</evidence>
<name>A0ABT1WME2_9LACT</name>